<evidence type="ECO:0000256" key="1">
    <source>
        <dbReference type="SAM" id="MobiDB-lite"/>
    </source>
</evidence>
<reference evidence="2 3" key="1">
    <citation type="journal article" date="2012" name="Genome Biol.">
        <title>Sequencing three crocodilian genomes to illuminate the evolution of archosaurs and amniotes.</title>
        <authorList>
            <person name="St John J.A."/>
            <person name="Braun E.L."/>
            <person name="Isberg S.R."/>
            <person name="Miles L.G."/>
            <person name="Chong A.Y."/>
            <person name="Gongora J."/>
            <person name="Dalzell P."/>
            <person name="Moran C."/>
            <person name="Bed'hom B."/>
            <person name="Abzhanov A."/>
            <person name="Burgess S.C."/>
            <person name="Cooksey A.M."/>
            <person name="Castoe T.A."/>
            <person name="Crawford N.G."/>
            <person name="Densmore L.D."/>
            <person name="Drew J.C."/>
            <person name="Edwards S.V."/>
            <person name="Faircloth B.C."/>
            <person name="Fujita M.K."/>
            <person name="Greenwold M.J."/>
            <person name="Hoffmann F.G."/>
            <person name="Howard J.M."/>
            <person name="Iguchi T."/>
            <person name="Janes D.E."/>
            <person name="Khan S.Y."/>
            <person name="Kohno S."/>
            <person name="de Koning A.J."/>
            <person name="Lance S.L."/>
            <person name="McCarthy F.M."/>
            <person name="McCormack J.E."/>
            <person name="Merchant M.E."/>
            <person name="Peterson D.G."/>
            <person name="Pollock D.D."/>
            <person name="Pourmand N."/>
            <person name="Raney B.J."/>
            <person name="Roessler K.A."/>
            <person name="Sanford J.R."/>
            <person name="Sawyer R.H."/>
            <person name="Schmidt C.J."/>
            <person name="Triplett E.W."/>
            <person name="Tuberville T.D."/>
            <person name="Venegas-Anaya M."/>
            <person name="Howard J.T."/>
            <person name="Jarvis E.D."/>
            <person name="Guillette L.J.Jr."/>
            <person name="Glenn T.C."/>
            <person name="Green R.E."/>
            <person name="Ray D.A."/>
        </authorList>
    </citation>
    <scope>NUCLEOTIDE SEQUENCE [LARGE SCALE GENOMIC DNA]</scope>
    <source>
        <strain evidence="2">KSC_2009_1</strain>
    </source>
</reference>
<comment type="caution">
    <text evidence="2">The sequence shown here is derived from an EMBL/GenBank/DDBJ whole genome shotgun (WGS) entry which is preliminary data.</text>
</comment>
<feature type="compositionally biased region" description="Basic and acidic residues" evidence="1">
    <location>
        <begin position="67"/>
        <end position="82"/>
    </location>
</feature>
<keyword evidence="3" id="KW-1185">Reference proteome</keyword>
<evidence type="ECO:0000313" key="2">
    <source>
        <dbReference type="EMBL" id="KYO48475.1"/>
    </source>
</evidence>
<dbReference type="AlphaFoldDB" id="A0A151PI84"/>
<sequence>MIARFDQFASYIRSTLLRSRNLLIYRHMKLEVADCVKTVLSKLQSYYQKMIGEDGEGMANTTWQRDSWHRLYKDPPQRKMDSDSEGDDEATGSSDSNEDSKDDNSSSGTTSERDSDMN</sequence>
<protein>
    <submittedName>
        <fullName evidence="2">Uncharacterized protein</fullName>
    </submittedName>
</protein>
<feature type="region of interest" description="Disordered" evidence="1">
    <location>
        <begin position="67"/>
        <end position="118"/>
    </location>
</feature>
<evidence type="ECO:0000313" key="3">
    <source>
        <dbReference type="Proteomes" id="UP000050525"/>
    </source>
</evidence>
<proteinExistence type="predicted"/>
<dbReference type="EMBL" id="AKHW03000190">
    <property type="protein sequence ID" value="KYO48475.1"/>
    <property type="molecule type" value="Genomic_DNA"/>
</dbReference>
<organism evidence="2 3">
    <name type="scientific">Alligator mississippiensis</name>
    <name type="common">American alligator</name>
    <dbReference type="NCBI Taxonomy" id="8496"/>
    <lineage>
        <taxon>Eukaryota</taxon>
        <taxon>Metazoa</taxon>
        <taxon>Chordata</taxon>
        <taxon>Craniata</taxon>
        <taxon>Vertebrata</taxon>
        <taxon>Euteleostomi</taxon>
        <taxon>Archelosauria</taxon>
        <taxon>Archosauria</taxon>
        <taxon>Crocodylia</taxon>
        <taxon>Alligatoridae</taxon>
        <taxon>Alligatorinae</taxon>
        <taxon>Alligator</taxon>
    </lineage>
</organism>
<dbReference type="Proteomes" id="UP000050525">
    <property type="component" value="Unassembled WGS sequence"/>
</dbReference>
<feature type="compositionally biased region" description="Acidic residues" evidence="1">
    <location>
        <begin position="83"/>
        <end position="97"/>
    </location>
</feature>
<gene>
    <name evidence="2" type="ORF">Y1Q_0022665</name>
</gene>
<name>A0A151PI84_ALLMI</name>
<accession>A0A151PI84</accession>